<keyword evidence="8" id="KW-0238">DNA-binding</keyword>
<dbReference type="InterPro" id="IPR011257">
    <property type="entry name" value="DNA_glycosylase"/>
</dbReference>
<feature type="compositionally biased region" description="Basic and acidic residues" evidence="10">
    <location>
        <begin position="820"/>
        <end position="842"/>
    </location>
</feature>
<keyword evidence="6" id="KW-0408">Iron</keyword>
<dbReference type="GO" id="GO:0141166">
    <property type="term" value="P:chromosomal 5-methylcytosine DNA demethylation pathway"/>
    <property type="evidence" value="ECO:0007669"/>
    <property type="project" value="InterPro"/>
</dbReference>
<comment type="similarity">
    <text evidence="3">Belongs to the DNA glycosylase family. DEMETER subfamily.</text>
</comment>
<dbReference type="GO" id="GO:0051539">
    <property type="term" value="F:4 iron, 4 sulfur cluster binding"/>
    <property type="evidence" value="ECO:0007669"/>
    <property type="project" value="UniProtKB-KW"/>
</dbReference>
<feature type="region of interest" description="Disordered" evidence="10">
    <location>
        <begin position="810"/>
        <end position="843"/>
    </location>
</feature>
<dbReference type="SMART" id="SM00525">
    <property type="entry name" value="FES"/>
    <property type="match status" value="1"/>
</dbReference>
<dbReference type="SMART" id="SM00478">
    <property type="entry name" value="ENDO3c"/>
    <property type="match status" value="1"/>
</dbReference>
<dbReference type="GO" id="GO:0003677">
    <property type="term" value="F:DNA binding"/>
    <property type="evidence" value="ECO:0007669"/>
    <property type="project" value="UniProtKB-KW"/>
</dbReference>
<evidence type="ECO:0000256" key="5">
    <source>
        <dbReference type="ARBA" id="ARBA00022723"/>
    </source>
</evidence>
<organism evidence="12 13">
    <name type="scientific">Momordica charantia</name>
    <name type="common">Bitter gourd</name>
    <name type="synonym">Balsam pear</name>
    <dbReference type="NCBI Taxonomy" id="3673"/>
    <lineage>
        <taxon>Eukaryota</taxon>
        <taxon>Viridiplantae</taxon>
        <taxon>Streptophyta</taxon>
        <taxon>Embryophyta</taxon>
        <taxon>Tracheophyta</taxon>
        <taxon>Spermatophyta</taxon>
        <taxon>Magnoliopsida</taxon>
        <taxon>eudicotyledons</taxon>
        <taxon>Gunneridae</taxon>
        <taxon>Pentapetalae</taxon>
        <taxon>rosids</taxon>
        <taxon>fabids</taxon>
        <taxon>Cucurbitales</taxon>
        <taxon>Cucurbitaceae</taxon>
        <taxon>Momordiceae</taxon>
        <taxon>Momordica</taxon>
    </lineage>
</organism>
<gene>
    <name evidence="13 14" type="primary">LOC111009900</name>
</gene>
<dbReference type="Pfam" id="PF15628">
    <property type="entry name" value="RRM_DME"/>
    <property type="match status" value="1"/>
</dbReference>
<keyword evidence="4" id="KW-0004">4Fe-4S</keyword>
<evidence type="ECO:0000313" key="12">
    <source>
        <dbReference type="Proteomes" id="UP000504603"/>
    </source>
</evidence>
<dbReference type="RefSeq" id="XP_022138826.1">
    <property type="nucleotide sequence ID" value="XM_022283134.1"/>
</dbReference>
<evidence type="ECO:0000256" key="3">
    <source>
        <dbReference type="ARBA" id="ARBA00005646"/>
    </source>
</evidence>
<feature type="domain" description="HhH-GPD" evidence="11">
    <location>
        <begin position="1037"/>
        <end position="1199"/>
    </location>
</feature>
<dbReference type="Pfam" id="PF15629">
    <property type="entry name" value="Perm-CXXC"/>
    <property type="match status" value="1"/>
</dbReference>
<dbReference type="InterPro" id="IPR023170">
    <property type="entry name" value="HhH_base_excis_C"/>
</dbReference>
<evidence type="ECO:0000313" key="13">
    <source>
        <dbReference type="RefSeq" id="XP_022138824.1"/>
    </source>
</evidence>
<feature type="region of interest" description="Disordered" evidence="10">
    <location>
        <begin position="982"/>
        <end position="1019"/>
    </location>
</feature>
<dbReference type="GO" id="GO:0006284">
    <property type="term" value="P:base-excision repair"/>
    <property type="evidence" value="ECO:0007669"/>
    <property type="project" value="InterPro"/>
</dbReference>
<dbReference type="Proteomes" id="UP000504603">
    <property type="component" value="Unplaced"/>
</dbReference>
<keyword evidence="12" id="KW-1185">Reference proteome</keyword>
<dbReference type="Gene3D" id="1.10.340.30">
    <property type="entry name" value="Hypothetical protein, domain 2"/>
    <property type="match status" value="1"/>
</dbReference>
<dbReference type="PANTHER" id="PTHR46213">
    <property type="entry name" value="TRANSCRIPTIONAL ACTIVATOR DEMETER"/>
    <property type="match status" value="1"/>
</dbReference>
<evidence type="ECO:0000256" key="2">
    <source>
        <dbReference type="ARBA" id="ARBA00004123"/>
    </source>
</evidence>
<feature type="region of interest" description="Disordered" evidence="10">
    <location>
        <begin position="152"/>
        <end position="184"/>
    </location>
</feature>
<comment type="subcellular location">
    <subcellularLocation>
        <location evidence="2">Nucleus</location>
    </subcellularLocation>
</comment>
<evidence type="ECO:0000259" key="11">
    <source>
        <dbReference type="SMART" id="SM00478"/>
    </source>
</evidence>
<dbReference type="InterPro" id="IPR028925">
    <property type="entry name" value="RRM_DME"/>
</dbReference>
<protein>
    <submittedName>
        <fullName evidence="13 14">Protein ROS1-like isoform X1</fullName>
    </submittedName>
</protein>
<dbReference type="InterPro" id="IPR003651">
    <property type="entry name" value="Endonuclease3_FeS-loop_motif"/>
</dbReference>
<evidence type="ECO:0000313" key="14">
    <source>
        <dbReference type="RefSeq" id="XP_022138826.1"/>
    </source>
</evidence>
<dbReference type="FunFam" id="1.10.1670.10:FF:000004">
    <property type="entry name" value="DNA glycosylase/AP lyase ROS1"/>
    <property type="match status" value="1"/>
</dbReference>
<dbReference type="GO" id="GO:0019104">
    <property type="term" value="F:DNA N-glycosylase activity"/>
    <property type="evidence" value="ECO:0007669"/>
    <property type="project" value="InterPro"/>
</dbReference>
<evidence type="ECO:0000256" key="9">
    <source>
        <dbReference type="ARBA" id="ARBA00023242"/>
    </source>
</evidence>
<dbReference type="InterPro" id="IPR028924">
    <property type="entry name" value="Perm-CXXC"/>
</dbReference>
<dbReference type="KEGG" id="mcha:111009900"/>
<dbReference type="GO" id="GO:0005634">
    <property type="term" value="C:nucleus"/>
    <property type="evidence" value="ECO:0007669"/>
    <property type="project" value="UniProtKB-SubCell"/>
</dbReference>
<dbReference type="InterPro" id="IPR044811">
    <property type="entry name" value="DME/ROS1"/>
</dbReference>
<evidence type="ECO:0000256" key="8">
    <source>
        <dbReference type="ARBA" id="ARBA00023125"/>
    </source>
</evidence>
<dbReference type="GO" id="GO:0035514">
    <property type="term" value="F:DNA demethylase activity"/>
    <property type="evidence" value="ECO:0007669"/>
    <property type="project" value="InterPro"/>
</dbReference>
<comment type="cofactor">
    <cofactor evidence="1">
        <name>[4Fe-4S] cluster</name>
        <dbReference type="ChEBI" id="CHEBI:49883"/>
    </cofactor>
</comment>
<keyword evidence="5" id="KW-0479">Metal-binding</keyword>
<dbReference type="SUPFAM" id="SSF48150">
    <property type="entry name" value="DNA-glycosylase"/>
    <property type="match status" value="1"/>
</dbReference>
<dbReference type="CDD" id="cd00056">
    <property type="entry name" value="ENDO3c"/>
    <property type="match status" value="1"/>
</dbReference>
<dbReference type="Gene3D" id="1.10.1670.10">
    <property type="entry name" value="Helix-hairpin-Helix base-excision DNA repair enzymes (C-terminal)"/>
    <property type="match status" value="1"/>
</dbReference>
<sequence>MSAENSWVPVTPIKPPLRIWSPGEGIQHKSDGSTEEAQAGKIVACSDTSNLVTLDSQKILVVDLNEMKWVENDANCCSFPGSLEKSESISHGELSSKTIPHFVPPTPEKKTTVELKQVVQVQSSSAGEKRDEEGRTVSVRTDENGITKLRQYRRKHRPKVVTEGKPRTSKSGTRRAANSKENLTTKRKYVRKNAVNKPLETPLELGILNPVTPEVASYNENSIGLRTYIRKRGVCTAETPMEITGASTNVEVRKRKRSRKTCRRNLKFDNEGKQKDESSSCEYSSNISEFLVHILPTGNYHSHLVVQHRKESEAMLEEDCNCLPESQVSNLEIPIEYSTSQLKPQINHYKDQGSMGKTNSTNHLLSSSKESFCSSTTEARGIKQKCCHNIKQDDIRSSDLIEEFYNSIYASQMPHAEYFPKEKTEKVLHSGPSSTYTGQAYKVNSLNENPCASKASHWISRPQTRSCLTPGIFEGSVNLNKLQPFDFIERRCEDQSYVSTHMQSKYSPKQPQAITDLQRDENSHRHHPSLGAQFDKMQAAMVRKKRTRKPLTSSHSNMDGVRSGDPSEIISGLKLSTNAMVEEMNILDINKEGKISSCEEQNVMVPYNMQNQGHGMLANRGVDSVVPFEGSLVPAKKRRRHAKVDLDGETNRVWKLLVGNFNSEVDDGSDEARDKWWEEERRVFSGRANSFIAKMHLIQGDRGFSQWKGSVLDSVIGVFLTQNVSDHLSSSAFMSLAARFSLKPRSLHESSIGDPTSFVVTEPEVDIKWAEPEVDVNCGSNLSSEDISVNGSASSVEIIQIVETTKLKSNSKNVSGNDLSDEKLEGTCSTSEERYIDQRENDNADCPKSLLRESLSQSSHELQKTSISGVTEVQCFKMYRKITRFSYVYKRRDVYDTNEHAQTLDSASQTTVLNTNDVQATRHSRELCNVNQSDRDVVFQSEGRFIEVSHGVESQASMGSQKAHQTQQDSVIDSTLDFMRKTEEPDQSKHGHTLCNKFNDTKAGTPKSNGKRVKKEKKDDVNWDNLRKQAEVKGRRERTTTTMDSLDWEAVRCADVDEIAFTIRERGMNNRLAERIKGFLNRLVKDHGSTDLEWLRDVPPDQVKEYLLSVRGLGLKSVECVRLLALRQIAFPVDTNVGRIAVRLGWVPLQPLPESLQLHLLELYPVLESIQKYLWPRLCKLDQTTLYELHYQMITFGKVFCTKKKPNCNACPLRGECRHFASAFASARLALPAPEEKSLVIATERKADVNQAEVVDQRPLALTQASEPTEKNQQSINHFNVRSRVSNIEPIIEEPATPEPECPQISEHDIEDMDTLCEDPDEIPTIKLNIEAFTKNVQNYIQENVELQEGSMSKALVVLSPEAASIPMPKLKNIGRLRTEHLVYELPDSHPLLEKLKMERREPDDPCFYLLAIWTPGETANSVELPHTQCSSQESGRLCGEKDCFSCNSVREADSQVVRGTILIPCRTAMRGSFPLNGTYFQVNEVFADHDSSLNPIDVPRKWLWNLVRRTVYFGTSIPTIFKGLSTEEIQGCFWRGYVCVRGFDKKTGAPRPLLARLHYPASKLTKTKSKTDKAGNPVDK</sequence>
<accession>A0A6J1CB68</accession>
<dbReference type="InterPro" id="IPR003265">
    <property type="entry name" value="HhH-GPD_domain"/>
</dbReference>
<evidence type="ECO:0000256" key="4">
    <source>
        <dbReference type="ARBA" id="ARBA00022485"/>
    </source>
</evidence>
<keyword evidence="7" id="KW-0411">Iron-sulfur</keyword>
<dbReference type="GO" id="GO:0003906">
    <property type="term" value="F:DNA-(apurinic or apyrimidinic site) endonuclease activity"/>
    <property type="evidence" value="ECO:0007669"/>
    <property type="project" value="UniProtKB-ARBA"/>
</dbReference>
<evidence type="ECO:0000256" key="6">
    <source>
        <dbReference type="ARBA" id="ARBA00023004"/>
    </source>
</evidence>
<name>A0A6J1CB68_MOMCH</name>
<feature type="region of interest" description="Disordered" evidence="10">
    <location>
        <begin position="499"/>
        <end position="565"/>
    </location>
</feature>
<dbReference type="GO" id="GO:0046872">
    <property type="term" value="F:metal ion binding"/>
    <property type="evidence" value="ECO:0007669"/>
    <property type="project" value="UniProtKB-KW"/>
</dbReference>
<evidence type="ECO:0000256" key="1">
    <source>
        <dbReference type="ARBA" id="ARBA00001966"/>
    </source>
</evidence>
<evidence type="ECO:0000256" key="10">
    <source>
        <dbReference type="SAM" id="MobiDB-lite"/>
    </source>
</evidence>
<proteinExistence type="inferred from homology"/>
<reference evidence="13 14" key="1">
    <citation type="submission" date="2025-04" db="UniProtKB">
        <authorList>
            <consortium name="RefSeq"/>
        </authorList>
    </citation>
    <scope>IDENTIFICATION</scope>
    <source>
        <strain evidence="13 14">OHB3-1</strain>
    </source>
</reference>
<keyword evidence="9" id="KW-0539">Nucleus</keyword>
<feature type="compositionally biased region" description="Polar residues" evidence="10">
    <location>
        <begin position="499"/>
        <end position="515"/>
    </location>
</feature>
<evidence type="ECO:0000256" key="7">
    <source>
        <dbReference type="ARBA" id="ARBA00023014"/>
    </source>
</evidence>
<dbReference type="GeneID" id="111009900"/>
<dbReference type="PANTHER" id="PTHR46213:SF13">
    <property type="entry name" value="DEMETER-LIKE PROTEIN 2-RELATED"/>
    <property type="match status" value="1"/>
</dbReference>
<dbReference type="RefSeq" id="XP_022138824.1">
    <property type="nucleotide sequence ID" value="XM_022283132.1"/>
</dbReference>